<dbReference type="PANTHER" id="PTHR28004">
    <property type="entry name" value="ZGC:162816-RELATED"/>
    <property type="match status" value="1"/>
</dbReference>
<dbReference type="AlphaFoldDB" id="A0A927E7H4"/>
<evidence type="ECO:0000256" key="2">
    <source>
        <dbReference type="ARBA" id="ARBA00023239"/>
    </source>
</evidence>
<dbReference type="SMART" id="SM01119">
    <property type="entry name" value="D-ser_dehydrat"/>
    <property type="match status" value="1"/>
</dbReference>
<dbReference type="GO" id="GO:0036088">
    <property type="term" value="P:D-serine catabolic process"/>
    <property type="evidence" value="ECO:0007669"/>
    <property type="project" value="TreeGrafter"/>
</dbReference>
<evidence type="ECO:0000313" key="5">
    <source>
        <dbReference type="Proteomes" id="UP000619295"/>
    </source>
</evidence>
<protein>
    <submittedName>
        <fullName evidence="4">DSD1 family PLP-dependent enzyme</fullName>
    </submittedName>
</protein>
<organism evidence="4 5">
    <name type="scientific">Bosea spartocytisi</name>
    <dbReference type="NCBI Taxonomy" id="2773451"/>
    <lineage>
        <taxon>Bacteria</taxon>
        <taxon>Pseudomonadati</taxon>
        <taxon>Pseudomonadota</taxon>
        <taxon>Alphaproteobacteria</taxon>
        <taxon>Hyphomicrobiales</taxon>
        <taxon>Boseaceae</taxon>
        <taxon>Bosea</taxon>
    </lineage>
</organism>
<dbReference type="Proteomes" id="UP000619295">
    <property type="component" value="Unassembled WGS sequence"/>
</dbReference>
<dbReference type="CDD" id="cd06819">
    <property type="entry name" value="PLPDE_III_LS_D-TA"/>
    <property type="match status" value="1"/>
</dbReference>
<keyword evidence="5" id="KW-1185">Reference proteome</keyword>
<dbReference type="InterPro" id="IPR051466">
    <property type="entry name" value="D-amino_acid_metab_enzyme"/>
</dbReference>
<dbReference type="InterPro" id="IPR001608">
    <property type="entry name" value="Ala_racemase_N"/>
</dbReference>
<name>A0A927E7H4_9HYPH</name>
<dbReference type="RefSeq" id="WP_113254344.1">
    <property type="nucleotide sequence ID" value="NZ_JACXWY010000005.1"/>
</dbReference>
<dbReference type="Pfam" id="PF14031">
    <property type="entry name" value="D-ser_dehydrat"/>
    <property type="match status" value="1"/>
</dbReference>
<dbReference type="EMBL" id="JACXWY010000005">
    <property type="protein sequence ID" value="MBD3846201.1"/>
    <property type="molecule type" value="Genomic_DNA"/>
</dbReference>
<dbReference type="InterPro" id="IPR042208">
    <property type="entry name" value="D-ser_dehydrat-like_sf"/>
</dbReference>
<comment type="caution">
    <text evidence="4">The sequence shown here is derived from an EMBL/GenBank/DDBJ whole genome shotgun (WGS) entry which is preliminary data.</text>
</comment>
<dbReference type="Gene3D" id="2.40.37.20">
    <property type="entry name" value="D-serine dehydratase-like domain"/>
    <property type="match status" value="1"/>
</dbReference>
<dbReference type="GO" id="GO:0008721">
    <property type="term" value="F:D-serine ammonia-lyase activity"/>
    <property type="evidence" value="ECO:0007669"/>
    <property type="project" value="TreeGrafter"/>
</dbReference>
<gene>
    <name evidence="4" type="ORF">IED13_10870</name>
</gene>
<comment type="similarity">
    <text evidence="1">Belongs to the DSD1 family.</text>
</comment>
<feature type="domain" description="D-serine dehydratase-like" evidence="3">
    <location>
        <begin position="269"/>
        <end position="356"/>
    </location>
</feature>
<dbReference type="InterPro" id="IPR026956">
    <property type="entry name" value="D-ser_dehydrat-like_dom"/>
</dbReference>
<evidence type="ECO:0000313" key="4">
    <source>
        <dbReference type="EMBL" id="MBD3846201.1"/>
    </source>
</evidence>
<dbReference type="InterPro" id="IPR029066">
    <property type="entry name" value="PLP-binding_barrel"/>
</dbReference>
<reference evidence="4" key="1">
    <citation type="submission" date="2020-09" db="EMBL/GenBank/DDBJ databases">
        <title>Bosea spartocytisi sp. nov. a root nodule endophyte of Spartocytisus supranubius in the high mountain ecosystem fo the Teide National Park (Canary Islands, Spain).</title>
        <authorList>
            <person name="Pulido-Suarez L."/>
            <person name="Peix A."/>
            <person name="Igual J.M."/>
            <person name="Socas-Perez N."/>
            <person name="Velazquez E."/>
            <person name="Flores-Felix J.D."/>
            <person name="Leon-Barrios M."/>
        </authorList>
    </citation>
    <scope>NUCLEOTIDE SEQUENCE</scope>
    <source>
        <strain evidence="4">SSUT16</strain>
    </source>
</reference>
<proteinExistence type="inferred from homology"/>
<dbReference type="Gene3D" id="3.20.20.10">
    <property type="entry name" value="Alanine racemase"/>
    <property type="match status" value="1"/>
</dbReference>
<sequence>MPSTPPAQPGQSFAEIDTPALLLDLDAFERNLVAMAAFSEAHGIRLRPHAKTHKSPEIALRQIAHGAVGQCCQKVSEAEILVAGGVGDVLVTNEIASPAKLDRLAILARSAKIGLCVDHADGVREAAAAAARHDVVLDVMVEIDVGGRRCGVAPGEGAVRLAEAIARSNTLRFAGLQAYHGAAQHMRSIDERSEAIERAGLAARNTAERLAQAGLECPVISGAGTGTYELEAQSGIWNELQCGSYIFMDADYARNRQADGSPFRSFEHALFILAGVMSKPVPDRAIVDAGHKTASVDSGMPVPFQREGAIYTKPSDEHGVLTGDPVALPHRGDRVLLIPGHCDPTVNLHDWYVCVRGLHGPDAHVEAVWPVAARGALT</sequence>
<dbReference type="PANTHER" id="PTHR28004:SF2">
    <property type="entry name" value="D-SERINE DEHYDRATASE"/>
    <property type="match status" value="1"/>
</dbReference>
<accession>A0A927E7H4</accession>
<keyword evidence="2" id="KW-0456">Lyase</keyword>
<evidence type="ECO:0000259" key="3">
    <source>
        <dbReference type="SMART" id="SM01119"/>
    </source>
</evidence>
<evidence type="ECO:0000256" key="1">
    <source>
        <dbReference type="ARBA" id="ARBA00005323"/>
    </source>
</evidence>
<dbReference type="SUPFAM" id="SSF51419">
    <property type="entry name" value="PLP-binding barrel"/>
    <property type="match status" value="1"/>
</dbReference>
<dbReference type="Pfam" id="PF01168">
    <property type="entry name" value="Ala_racemase_N"/>
    <property type="match status" value="1"/>
</dbReference>